<evidence type="ECO:0000313" key="1">
    <source>
        <dbReference type="EMBL" id="MTV36322.1"/>
    </source>
</evidence>
<reference evidence="1 2" key="1">
    <citation type="submission" date="2019-11" db="EMBL/GenBank/DDBJ databases">
        <title>Type strains purchased from KCTC, JCM and DSMZ.</title>
        <authorList>
            <person name="Lu H."/>
        </authorList>
    </citation>
    <scope>NUCLEOTIDE SEQUENCE [LARGE SCALE GENOMIC DNA]</scope>
    <source>
        <strain evidence="1 2">KCTC 22382</strain>
    </source>
</reference>
<gene>
    <name evidence="1" type="ORF">GM676_01835</name>
</gene>
<accession>A0A6L6PBC5</accession>
<dbReference type="EMBL" id="WNKY01000001">
    <property type="protein sequence ID" value="MTV36322.1"/>
    <property type="molecule type" value="Genomic_DNA"/>
</dbReference>
<dbReference type="InterPro" id="IPR045459">
    <property type="entry name" value="DUF5908"/>
</dbReference>
<organism evidence="1 2">
    <name type="scientific">Duganella radicis</name>
    <dbReference type="NCBI Taxonomy" id="551988"/>
    <lineage>
        <taxon>Bacteria</taxon>
        <taxon>Pseudomonadati</taxon>
        <taxon>Pseudomonadota</taxon>
        <taxon>Betaproteobacteria</taxon>
        <taxon>Burkholderiales</taxon>
        <taxon>Oxalobacteraceae</taxon>
        <taxon>Telluria group</taxon>
        <taxon>Duganella</taxon>
    </lineage>
</organism>
<sequence>MSIEIRELVIKSTIVDRPAEGGKNIVPFTQAQREALLRECRQLVTSLLRERGER</sequence>
<proteinExistence type="predicted"/>
<protein>
    <submittedName>
        <fullName evidence="1">Uncharacterized protein</fullName>
    </submittedName>
</protein>
<dbReference type="Proteomes" id="UP000475582">
    <property type="component" value="Unassembled WGS sequence"/>
</dbReference>
<evidence type="ECO:0000313" key="2">
    <source>
        <dbReference type="Proteomes" id="UP000475582"/>
    </source>
</evidence>
<dbReference type="RefSeq" id="WP_155461661.1">
    <property type="nucleotide sequence ID" value="NZ_WNKY01000001.1"/>
</dbReference>
<name>A0A6L6PBC5_9BURK</name>
<keyword evidence="2" id="KW-1185">Reference proteome</keyword>
<dbReference type="Pfam" id="PF19265">
    <property type="entry name" value="DUF5908"/>
    <property type="match status" value="1"/>
</dbReference>
<comment type="caution">
    <text evidence="1">The sequence shown here is derived from an EMBL/GenBank/DDBJ whole genome shotgun (WGS) entry which is preliminary data.</text>
</comment>
<dbReference type="AlphaFoldDB" id="A0A6L6PBC5"/>